<gene>
    <name evidence="2" type="ORF">AYI70_g7127</name>
    <name evidence="1" type="ORF">AYI70_g8245</name>
</gene>
<sequence length="362" mass="41776">MFIDRLPGPVVFTSFDKTRELDSTGTAVNNRRLAFLYQSISNENINYYIRIYDIDRISRALPDKEFEENLLKTKSFNMNTTLNEFNKMRICSSEIIDSIEPHEIYSLPDFKFCVGIKNSRFPYSEFLLPGSSEFTSFTIKGNKIAYSRKNDPYYFRTIELPKVADYNAPKPLNSAISNVGPKIGMEEYIASKGRKINILPTNRGPGVDILQIDSQLKNSKFTFWPKLIQSFFSSENSSKDVFYDRKNIEKWDISNMAKYSLGVGDNFNRLNKLEKDLITSPPIVEQISNTLVFYFYITQVVLTIDTVWDTNEIELQNQYHVVHPKAVERIGMNNDEDITRISIDDSGTILAISKHVKNFPFI</sequence>
<comment type="caution">
    <text evidence="1">The sequence shown here is derived from an EMBL/GenBank/DDBJ whole genome shotgun (WGS) entry which is preliminary data.</text>
</comment>
<name>A0A1R1XGW1_9FUNG</name>
<protein>
    <submittedName>
        <fullName evidence="1">Uncharacterized protein</fullName>
    </submittedName>
</protein>
<evidence type="ECO:0000313" key="2">
    <source>
        <dbReference type="EMBL" id="OMJ15644.1"/>
    </source>
</evidence>
<keyword evidence="3" id="KW-1185">Reference proteome</keyword>
<evidence type="ECO:0000313" key="3">
    <source>
        <dbReference type="Proteomes" id="UP000187283"/>
    </source>
</evidence>
<organism evidence="1 3">
    <name type="scientific">Smittium culicis</name>
    <dbReference type="NCBI Taxonomy" id="133412"/>
    <lineage>
        <taxon>Eukaryota</taxon>
        <taxon>Fungi</taxon>
        <taxon>Fungi incertae sedis</taxon>
        <taxon>Zoopagomycota</taxon>
        <taxon>Kickxellomycotina</taxon>
        <taxon>Harpellomycetes</taxon>
        <taxon>Harpellales</taxon>
        <taxon>Legeriomycetaceae</taxon>
        <taxon>Smittium</taxon>
    </lineage>
</organism>
<dbReference type="Proteomes" id="UP000187283">
    <property type="component" value="Unassembled WGS sequence"/>
</dbReference>
<proteinExistence type="predicted"/>
<dbReference type="EMBL" id="LSSN01002601">
    <property type="protein sequence ID" value="OMJ15644.1"/>
    <property type="molecule type" value="Genomic_DNA"/>
</dbReference>
<evidence type="ECO:0000313" key="1">
    <source>
        <dbReference type="EMBL" id="OMJ13869.1"/>
    </source>
</evidence>
<reference evidence="1 3" key="1">
    <citation type="submission" date="2017-01" db="EMBL/GenBank/DDBJ databases">
        <authorList>
            <person name="Mah S.A."/>
            <person name="Swanson W.J."/>
            <person name="Moy G.W."/>
            <person name="Vacquier V.D."/>
        </authorList>
    </citation>
    <scope>NUCLEOTIDE SEQUENCE [LARGE SCALE GENOMIC DNA]</scope>
    <source>
        <strain evidence="1 3">GSMNP</strain>
    </source>
</reference>
<accession>A0A1R1XGW1</accession>
<dbReference type="EMBL" id="LSSN01003292">
    <property type="protein sequence ID" value="OMJ13869.1"/>
    <property type="molecule type" value="Genomic_DNA"/>
</dbReference>
<dbReference type="OrthoDB" id="5596089at2759"/>
<dbReference type="AlphaFoldDB" id="A0A1R1XGW1"/>